<gene>
    <name evidence="1" type="ORF">TSAR_004410</name>
</gene>
<organism evidence="1 2">
    <name type="scientific">Trichomalopsis sarcophagae</name>
    <dbReference type="NCBI Taxonomy" id="543379"/>
    <lineage>
        <taxon>Eukaryota</taxon>
        <taxon>Metazoa</taxon>
        <taxon>Ecdysozoa</taxon>
        <taxon>Arthropoda</taxon>
        <taxon>Hexapoda</taxon>
        <taxon>Insecta</taxon>
        <taxon>Pterygota</taxon>
        <taxon>Neoptera</taxon>
        <taxon>Endopterygota</taxon>
        <taxon>Hymenoptera</taxon>
        <taxon>Apocrita</taxon>
        <taxon>Proctotrupomorpha</taxon>
        <taxon>Chalcidoidea</taxon>
        <taxon>Pteromalidae</taxon>
        <taxon>Pteromalinae</taxon>
        <taxon>Trichomalopsis</taxon>
    </lineage>
</organism>
<dbReference type="AlphaFoldDB" id="A0A232EMM6"/>
<proteinExistence type="predicted"/>
<sequence length="41" mass="4848">MHDVVTRDEFKICSTVLKKRRDISKNCSLPFGYKKIIHPNE</sequence>
<protein>
    <submittedName>
        <fullName evidence="1">Uncharacterized protein</fullName>
    </submittedName>
</protein>
<accession>A0A232EMM6</accession>
<comment type="caution">
    <text evidence="1">The sequence shown here is derived from an EMBL/GenBank/DDBJ whole genome shotgun (WGS) entry which is preliminary data.</text>
</comment>
<name>A0A232EMM6_9HYME</name>
<reference evidence="1 2" key="1">
    <citation type="journal article" date="2017" name="Curr. Biol.">
        <title>The Evolution of Venom by Co-option of Single-Copy Genes.</title>
        <authorList>
            <person name="Martinson E.O."/>
            <person name="Mrinalini"/>
            <person name="Kelkar Y.D."/>
            <person name="Chang C.H."/>
            <person name="Werren J.H."/>
        </authorList>
    </citation>
    <scope>NUCLEOTIDE SEQUENCE [LARGE SCALE GENOMIC DNA]</scope>
    <source>
        <strain evidence="1 2">Alberta</strain>
        <tissue evidence="1">Whole body</tissue>
    </source>
</reference>
<evidence type="ECO:0000313" key="1">
    <source>
        <dbReference type="EMBL" id="OXU19613.1"/>
    </source>
</evidence>
<keyword evidence="2" id="KW-1185">Reference proteome</keyword>
<dbReference type="Proteomes" id="UP000215335">
    <property type="component" value="Unassembled WGS sequence"/>
</dbReference>
<evidence type="ECO:0000313" key="2">
    <source>
        <dbReference type="Proteomes" id="UP000215335"/>
    </source>
</evidence>
<dbReference type="EMBL" id="NNAY01003328">
    <property type="protein sequence ID" value="OXU19613.1"/>
    <property type="molecule type" value="Genomic_DNA"/>
</dbReference>